<dbReference type="EMBL" id="GG672124">
    <property type="protein sequence ID" value="EER17321.1"/>
    <property type="molecule type" value="Genomic_DNA"/>
</dbReference>
<feature type="compositionally biased region" description="Polar residues" evidence="1">
    <location>
        <begin position="194"/>
        <end position="216"/>
    </location>
</feature>
<dbReference type="GeneID" id="9062375"/>
<feature type="compositionally biased region" description="Polar residues" evidence="1">
    <location>
        <begin position="360"/>
        <end position="369"/>
    </location>
</feature>
<gene>
    <name evidence="2" type="ORF">Pmar_PMAR022258</name>
</gene>
<feature type="compositionally biased region" description="Basic and acidic residues" evidence="1">
    <location>
        <begin position="174"/>
        <end position="183"/>
    </location>
</feature>
<feature type="compositionally biased region" description="Basic and acidic residues" evidence="1">
    <location>
        <begin position="239"/>
        <end position="249"/>
    </location>
</feature>
<dbReference type="InParanoid" id="C5KDL8"/>
<accession>C5KDL8</accession>
<dbReference type="OMA" id="HKGSSEY"/>
<keyword evidence="3" id="KW-1185">Reference proteome</keyword>
<sequence>MFDSVPTWKGMPSDDSTHESMPLKRKRENEDGELFMPTDIQRPDDPAIEALPVVSTGRFKNHQQKTIEEQARHIQSNLITQMENAHSDPDAGEWLLEDELCGGKGCTDPQGTTSLRGADNSLVYTSDIDWNAKHLDEKACCRTRAEFYVKHTHLFTKCTECDDNGNIINRGEEWKSEAHHKGSSEYGNNKKKMTPTSTSNDEGNDIENTSASLNSGGSQGRIDEGVVRNEDAMEEEKGEEANEDRKEGIDGSASDDSEKLADNDAKILPLPEGEDTKEVGAFDRSADATLPLKSAPPAKETNNEGESEGRQQANPSSKRQMKRAAKRARKAARADKSGGKGNSGKAEPIERMQKGRNKNNRQAANPNSKRQVKRAAKKAARKARKEAAKKENGKK</sequence>
<evidence type="ECO:0000256" key="1">
    <source>
        <dbReference type="SAM" id="MobiDB-lite"/>
    </source>
</evidence>
<feature type="compositionally biased region" description="Basic and acidic residues" evidence="1">
    <location>
        <begin position="385"/>
        <end position="395"/>
    </location>
</feature>
<evidence type="ECO:0000313" key="3">
    <source>
        <dbReference type="Proteomes" id="UP000007800"/>
    </source>
</evidence>
<dbReference type="AlphaFoldDB" id="C5KDL8"/>
<feature type="compositionally biased region" description="Basic residues" evidence="1">
    <location>
        <begin position="370"/>
        <end position="384"/>
    </location>
</feature>
<feature type="compositionally biased region" description="Basic and acidic residues" evidence="1">
    <location>
        <begin position="221"/>
        <end position="231"/>
    </location>
</feature>
<feature type="region of interest" description="Disordered" evidence="1">
    <location>
        <begin position="174"/>
        <end position="395"/>
    </location>
</feature>
<feature type="compositionally biased region" description="Basic and acidic residues" evidence="1">
    <location>
        <begin position="256"/>
        <end position="265"/>
    </location>
</feature>
<dbReference type="OrthoDB" id="448233at2759"/>
<feature type="region of interest" description="Disordered" evidence="1">
    <location>
        <begin position="1"/>
        <end position="29"/>
    </location>
</feature>
<feature type="compositionally biased region" description="Basic residues" evidence="1">
    <location>
        <begin position="319"/>
        <end position="331"/>
    </location>
</feature>
<protein>
    <submittedName>
        <fullName evidence="2">Uncharacterized protein</fullName>
    </submittedName>
</protein>
<dbReference type="RefSeq" id="XP_002785525.1">
    <property type="nucleotide sequence ID" value="XM_002785479.1"/>
</dbReference>
<feature type="compositionally biased region" description="Basic and acidic residues" evidence="1">
    <location>
        <begin position="274"/>
        <end position="286"/>
    </location>
</feature>
<dbReference type="Proteomes" id="UP000007800">
    <property type="component" value="Unassembled WGS sequence"/>
</dbReference>
<proteinExistence type="predicted"/>
<organism evidence="3">
    <name type="scientific">Perkinsus marinus (strain ATCC 50983 / TXsc)</name>
    <dbReference type="NCBI Taxonomy" id="423536"/>
    <lineage>
        <taxon>Eukaryota</taxon>
        <taxon>Sar</taxon>
        <taxon>Alveolata</taxon>
        <taxon>Perkinsozoa</taxon>
        <taxon>Perkinsea</taxon>
        <taxon>Perkinsida</taxon>
        <taxon>Perkinsidae</taxon>
        <taxon>Perkinsus</taxon>
    </lineage>
</organism>
<name>C5KDL8_PERM5</name>
<evidence type="ECO:0000313" key="2">
    <source>
        <dbReference type="EMBL" id="EER17321.1"/>
    </source>
</evidence>
<reference evidence="2 3" key="1">
    <citation type="submission" date="2008-07" db="EMBL/GenBank/DDBJ databases">
        <authorList>
            <person name="El-Sayed N."/>
            <person name="Caler E."/>
            <person name="Inman J."/>
            <person name="Amedeo P."/>
            <person name="Hass B."/>
            <person name="Wortman J."/>
        </authorList>
    </citation>
    <scope>NUCLEOTIDE SEQUENCE [LARGE SCALE GENOMIC DNA]</scope>
    <source>
        <strain evidence="3">ATCC 50983 / TXsc</strain>
    </source>
</reference>